<evidence type="ECO:0000313" key="2">
    <source>
        <dbReference type="EMBL" id="GBC60325.1"/>
    </source>
</evidence>
<feature type="domain" description="Transposase IS200-like" evidence="1">
    <location>
        <begin position="14"/>
        <end position="128"/>
    </location>
</feature>
<reference evidence="3" key="1">
    <citation type="submission" date="2017-11" db="EMBL/GenBank/DDBJ databases">
        <authorList>
            <person name="Watanabe M."/>
            <person name="Kojima H."/>
        </authorList>
    </citation>
    <scope>NUCLEOTIDE SEQUENCE [LARGE SCALE GENOMIC DNA]</scope>
    <source>
        <strain evidence="3">Tokyo 01</strain>
    </source>
</reference>
<dbReference type="SMART" id="SM01321">
    <property type="entry name" value="Y1_Tnp"/>
    <property type="match status" value="1"/>
</dbReference>
<accession>A0A401FTP4</accession>
<dbReference type="NCBIfam" id="NF047646">
    <property type="entry name" value="REP_Tyr_transpos"/>
    <property type="match status" value="1"/>
</dbReference>
<dbReference type="RefSeq" id="WP_124327760.1">
    <property type="nucleotide sequence ID" value="NZ_BEXT01000001.1"/>
</dbReference>
<dbReference type="GO" id="GO:0004803">
    <property type="term" value="F:transposase activity"/>
    <property type="evidence" value="ECO:0007669"/>
    <property type="project" value="InterPro"/>
</dbReference>
<dbReference type="Pfam" id="PF01797">
    <property type="entry name" value="Y1_Tnp"/>
    <property type="match status" value="1"/>
</dbReference>
<reference evidence="3" key="2">
    <citation type="submission" date="2019-01" db="EMBL/GenBank/DDBJ databases">
        <title>Genome sequence of Desulfonema ishimotonii strain Tokyo 01.</title>
        <authorList>
            <person name="Fukui M."/>
        </authorList>
    </citation>
    <scope>NUCLEOTIDE SEQUENCE [LARGE SCALE GENOMIC DNA]</scope>
    <source>
        <strain evidence="3">Tokyo 01</strain>
    </source>
</reference>
<evidence type="ECO:0000313" key="3">
    <source>
        <dbReference type="Proteomes" id="UP000288096"/>
    </source>
</evidence>
<dbReference type="SUPFAM" id="SSF143422">
    <property type="entry name" value="Transposase IS200-like"/>
    <property type="match status" value="1"/>
</dbReference>
<comment type="caution">
    <text evidence="2">The sequence shown here is derived from an EMBL/GenBank/DDBJ whole genome shotgun (WGS) entry which is preliminary data.</text>
</comment>
<dbReference type="AlphaFoldDB" id="A0A401FTP4"/>
<dbReference type="GO" id="GO:0043565">
    <property type="term" value="F:sequence-specific DNA binding"/>
    <property type="evidence" value="ECO:0007669"/>
    <property type="project" value="TreeGrafter"/>
</dbReference>
<dbReference type="PANTHER" id="PTHR36966">
    <property type="entry name" value="REP-ASSOCIATED TYROSINE TRANSPOSASE"/>
    <property type="match status" value="1"/>
</dbReference>
<dbReference type="OrthoDB" id="9800147at2"/>
<evidence type="ECO:0000259" key="1">
    <source>
        <dbReference type="SMART" id="SM01321"/>
    </source>
</evidence>
<protein>
    <recommendedName>
        <fullName evidence="1">Transposase IS200-like domain-containing protein</fullName>
    </recommendedName>
</protein>
<dbReference type="Gene3D" id="3.30.70.1290">
    <property type="entry name" value="Transposase IS200-like"/>
    <property type="match status" value="1"/>
</dbReference>
<dbReference type="InterPro" id="IPR036515">
    <property type="entry name" value="Transposase_17_sf"/>
</dbReference>
<organism evidence="2 3">
    <name type="scientific">Desulfonema ishimotonii</name>
    <dbReference type="NCBI Taxonomy" id="45657"/>
    <lineage>
        <taxon>Bacteria</taxon>
        <taxon>Pseudomonadati</taxon>
        <taxon>Thermodesulfobacteriota</taxon>
        <taxon>Desulfobacteria</taxon>
        <taxon>Desulfobacterales</taxon>
        <taxon>Desulfococcaceae</taxon>
        <taxon>Desulfonema</taxon>
    </lineage>
</organism>
<keyword evidence="3" id="KW-1185">Reference proteome</keyword>
<dbReference type="InterPro" id="IPR052715">
    <property type="entry name" value="RAYT_transposase"/>
</dbReference>
<dbReference type="Proteomes" id="UP000288096">
    <property type="component" value="Unassembled WGS sequence"/>
</dbReference>
<dbReference type="InterPro" id="IPR002686">
    <property type="entry name" value="Transposase_17"/>
</dbReference>
<name>A0A401FTP4_9BACT</name>
<proteinExistence type="predicted"/>
<sequence>MLKNYRHAPTHLFADDTPYFITGGIYGKRPLLKSGHLKYGLYELFRGCFEKYGWELHHWVVLDNHYHLLGKSRKGKDLSAIIRNIHRVSAIKIHRETGYEKPVWWNYWDYCPRDEREYRVRVNYLLFNPVRHEYVRNLRDYPFSDFNRLYEEQGRGALVNQFREFPDYKTLVLNEAEKDDF</sequence>
<gene>
    <name evidence="2" type="ORF">DENIS_1276</name>
</gene>
<dbReference type="PANTHER" id="PTHR36966:SF1">
    <property type="entry name" value="REP-ASSOCIATED TYROSINE TRANSPOSASE"/>
    <property type="match status" value="1"/>
</dbReference>
<dbReference type="EMBL" id="BEXT01000001">
    <property type="protein sequence ID" value="GBC60325.1"/>
    <property type="molecule type" value="Genomic_DNA"/>
</dbReference>
<dbReference type="GO" id="GO:0006313">
    <property type="term" value="P:DNA transposition"/>
    <property type="evidence" value="ECO:0007669"/>
    <property type="project" value="InterPro"/>
</dbReference>